<accession>X1N8A4</accession>
<evidence type="ECO:0000259" key="2">
    <source>
        <dbReference type="Pfam" id="PF00582"/>
    </source>
</evidence>
<gene>
    <name evidence="3" type="ORF">S06H3_51924</name>
</gene>
<protein>
    <recommendedName>
        <fullName evidence="2">UspA domain-containing protein</fullName>
    </recommendedName>
</protein>
<comment type="caution">
    <text evidence="3">The sequence shown here is derived from an EMBL/GenBank/DDBJ whole genome shotgun (WGS) entry which is preliminary data.</text>
</comment>
<reference evidence="3" key="1">
    <citation type="journal article" date="2014" name="Front. Microbiol.">
        <title>High frequency of phylogenetically diverse reductive dehalogenase-homologous genes in deep subseafloor sedimentary metagenomes.</title>
        <authorList>
            <person name="Kawai M."/>
            <person name="Futagami T."/>
            <person name="Toyoda A."/>
            <person name="Takaki Y."/>
            <person name="Nishi S."/>
            <person name="Hori S."/>
            <person name="Arai W."/>
            <person name="Tsubouchi T."/>
            <person name="Morono Y."/>
            <person name="Uchiyama I."/>
            <person name="Ito T."/>
            <person name="Fujiyama A."/>
            <person name="Inagaki F."/>
            <person name="Takami H."/>
        </authorList>
    </citation>
    <scope>NUCLEOTIDE SEQUENCE</scope>
    <source>
        <strain evidence="3">Expedition CK06-06</strain>
    </source>
</reference>
<dbReference type="Pfam" id="PF00582">
    <property type="entry name" value="Usp"/>
    <property type="match status" value="1"/>
</dbReference>
<dbReference type="SUPFAM" id="SSF52402">
    <property type="entry name" value="Adenine nucleotide alpha hydrolases-like"/>
    <property type="match status" value="2"/>
</dbReference>
<dbReference type="AlphaFoldDB" id="X1N8A4"/>
<evidence type="ECO:0000313" key="3">
    <source>
        <dbReference type="EMBL" id="GAI40247.1"/>
    </source>
</evidence>
<dbReference type="PANTHER" id="PTHR46268">
    <property type="entry name" value="STRESS RESPONSE PROTEIN NHAX"/>
    <property type="match status" value="1"/>
</dbReference>
<dbReference type="InterPro" id="IPR006015">
    <property type="entry name" value="Universal_stress_UspA"/>
</dbReference>
<feature type="domain" description="UspA" evidence="2">
    <location>
        <begin position="1"/>
        <end position="136"/>
    </location>
</feature>
<dbReference type="EMBL" id="BARV01032989">
    <property type="protein sequence ID" value="GAI40247.1"/>
    <property type="molecule type" value="Genomic_DNA"/>
</dbReference>
<dbReference type="InterPro" id="IPR006016">
    <property type="entry name" value="UspA"/>
</dbReference>
<feature type="non-terminal residue" evidence="3">
    <location>
        <position position="236"/>
    </location>
</feature>
<dbReference type="PANTHER" id="PTHR46268:SF6">
    <property type="entry name" value="UNIVERSAL STRESS PROTEIN UP12"/>
    <property type="match status" value="1"/>
</dbReference>
<comment type="similarity">
    <text evidence="1">Belongs to the universal stress protein A family.</text>
</comment>
<proteinExistence type="inferred from homology"/>
<dbReference type="CDD" id="cd00293">
    <property type="entry name" value="USP-like"/>
    <property type="match status" value="1"/>
</dbReference>
<sequence>MINKILLPLDCSDVAEEVFPYGEELARKLGCDVILFNACVPEYRLARNMRRLYLKKTAELMQNRLRKYRLKGTGPRVLSEFVHDEFAKGICKYVAANDINLVIMAAHGFTSIRVRPVGSIVDKIFRLLKCPALLVRTDGAHRTSEKKRLFGQILLPLDGSGNSEKALPIVQELALKLKADVNLFRMAQKASEQEGAENYLIGIEEKLRQQGIGATSNVTLGDDQARAITEAGQKAE</sequence>
<organism evidence="3">
    <name type="scientific">marine sediment metagenome</name>
    <dbReference type="NCBI Taxonomy" id="412755"/>
    <lineage>
        <taxon>unclassified sequences</taxon>
        <taxon>metagenomes</taxon>
        <taxon>ecological metagenomes</taxon>
    </lineage>
</organism>
<dbReference type="PRINTS" id="PR01438">
    <property type="entry name" value="UNVRSLSTRESS"/>
</dbReference>
<dbReference type="Gene3D" id="3.40.50.12370">
    <property type="match status" value="1"/>
</dbReference>
<name>X1N8A4_9ZZZZ</name>
<evidence type="ECO:0000256" key="1">
    <source>
        <dbReference type="ARBA" id="ARBA00008791"/>
    </source>
</evidence>